<evidence type="ECO:0000256" key="3">
    <source>
        <dbReference type="ARBA" id="ARBA00012438"/>
    </source>
</evidence>
<dbReference type="InterPro" id="IPR003661">
    <property type="entry name" value="HisK_dim/P_dom"/>
</dbReference>
<sequence length="450" mass="50763">MKNVGLKMHVMQSLRTYLTKVITAIMVLVISVAAYQAYQTNLSYTEQRYDAELKTLAQLLLSVEISAVAEQITVDESILYEVWQGRTKIASAFANNENTAEFPLGFSEQNIAFTRWRIFHVANDKGKRVLVGFNSVERFAYADELISRSIVPFIVAVPLCVIALLIAVRFATRPLRELEEQLLQIDFKALKPIHLQHSFRELTPVINTTNGLLIKLHDSYAREQTFSGNVAHELRTPLAVLKINVENAIQQFPETKHELAPLGHHIDRLINVTNQLLLLAKTHPQWYQGTLSLHSVVPQVQSVISNMYPKLLTKRQEIEFQFDPLQCNSLHTAPHLFDLLLSNLLNNAHKYTQEASKIEVKLNTFDQYIELIVADSGVLLNEQDIAKLTKRFYRGLQVQDSDGAGLGLALIQQIVEIHNGRLQLQRSNLGGLEVSIQFPIATLNSGAEIA</sequence>
<organism evidence="15 16">
    <name type="scientific">Opacimonas viscosa</name>
    <dbReference type="NCBI Taxonomy" id="2961944"/>
    <lineage>
        <taxon>Bacteria</taxon>
        <taxon>Pseudomonadati</taxon>
        <taxon>Pseudomonadota</taxon>
        <taxon>Gammaproteobacteria</taxon>
        <taxon>Alteromonadales</taxon>
        <taxon>Alteromonadaceae</taxon>
        <taxon>Opacimonas</taxon>
    </lineage>
</organism>
<keyword evidence="6 13" id="KW-0812">Transmembrane</keyword>
<dbReference type="PANTHER" id="PTHR45436">
    <property type="entry name" value="SENSOR HISTIDINE KINASE YKOH"/>
    <property type="match status" value="1"/>
</dbReference>
<evidence type="ECO:0000256" key="2">
    <source>
        <dbReference type="ARBA" id="ARBA00004141"/>
    </source>
</evidence>
<dbReference type="Pfam" id="PF02518">
    <property type="entry name" value="HATPase_c"/>
    <property type="match status" value="1"/>
</dbReference>
<keyword evidence="5" id="KW-0808">Transferase</keyword>
<evidence type="ECO:0000256" key="10">
    <source>
        <dbReference type="ARBA" id="ARBA00022989"/>
    </source>
</evidence>
<keyword evidence="7" id="KW-0547">Nucleotide-binding</keyword>
<dbReference type="SMART" id="SM00387">
    <property type="entry name" value="HATPase_c"/>
    <property type="match status" value="1"/>
</dbReference>
<protein>
    <recommendedName>
        <fullName evidence="3">histidine kinase</fullName>
        <ecNumber evidence="3">2.7.13.3</ecNumber>
    </recommendedName>
</protein>
<evidence type="ECO:0000256" key="1">
    <source>
        <dbReference type="ARBA" id="ARBA00000085"/>
    </source>
</evidence>
<feature type="transmembrane region" description="Helical" evidence="13">
    <location>
        <begin position="150"/>
        <end position="171"/>
    </location>
</feature>
<evidence type="ECO:0000313" key="15">
    <source>
        <dbReference type="EMBL" id="MCP3429150.1"/>
    </source>
</evidence>
<feature type="domain" description="Histidine kinase" evidence="14">
    <location>
        <begin position="229"/>
        <end position="442"/>
    </location>
</feature>
<evidence type="ECO:0000256" key="9">
    <source>
        <dbReference type="ARBA" id="ARBA00022840"/>
    </source>
</evidence>
<dbReference type="SUPFAM" id="SSF47384">
    <property type="entry name" value="Homodimeric domain of signal transducing histidine kinase"/>
    <property type="match status" value="1"/>
</dbReference>
<keyword evidence="4" id="KW-0597">Phosphoprotein</keyword>
<dbReference type="SUPFAM" id="SSF55874">
    <property type="entry name" value="ATPase domain of HSP90 chaperone/DNA topoisomerase II/histidine kinase"/>
    <property type="match status" value="1"/>
</dbReference>
<evidence type="ECO:0000256" key="12">
    <source>
        <dbReference type="ARBA" id="ARBA00023136"/>
    </source>
</evidence>
<dbReference type="SMART" id="SM00388">
    <property type="entry name" value="HisKA"/>
    <property type="match status" value="1"/>
</dbReference>
<keyword evidence="9 15" id="KW-0067">ATP-binding</keyword>
<dbReference type="GO" id="GO:0000155">
    <property type="term" value="F:phosphorelay sensor kinase activity"/>
    <property type="evidence" value="ECO:0007669"/>
    <property type="project" value="InterPro"/>
</dbReference>
<gene>
    <name evidence="15" type="ORF">NLF92_09365</name>
</gene>
<evidence type="ECO:0000256" key="11">
    <source>
        <dbReference type="ARBA" id="ARBA00023012"/>
    </source>
</evidence>
<dbReference type="GO" id="GO:0005524">
    <property type="term" value="F:ATP binding"/>
    <property type="evidence" value="ECO:0007669"/>
    <property type="project" value="UniProtKB-KW"/>
</dbReference>
<dbReference type="InterPro" id="IPR036097">
    <property type="entry name" value="HisK_dim/P_sf"/>
</dbReference>
<name>A0AA41WZV7_9ALTE</name>
<dbReference type="InterPro" id="IPR005467">
    <property type="entry name" value="His_kinase_dom"/>
</dbReference>
<keyword evidence="10 13" id="KW-1133">Transmembrane helix</keyword>
<keyword evidence="16" id="KW-1185">Reference proteome</keyword>
<dbReference type="EMBL" id="JANATA010000016">
    <property type="protein sequence ID" value="MCP3429150.1"/>
    <property type="molecule type" value="Genomic_DNA"/>
</dbReference>
<comment type="subcellular location">
    <subcellularLocation>
        <location evidence="2">Membrane</location>
        <topology evidence="2">Multi-pass membrane protein</topology>
    </subcellularLocation>
</comment>
<dbReference type="CDD" id="cd00075">
    <property type="entry name" value="HATPase"/>
    <property type="match status" value="1"/>
</dbReference>
<dbReference type="GO" id="GO:0005886">
    <property type="term" value="C:plasma membrane"/>
    <property type="evidence" value="ECO:0007669"/>
    <property type="project" value="TreeGrafter"/>
</dbReference>
<dbReference type="Gene3D" id="1.10.287.130">
    <property type="match status" value="1"/>
</dbReference>
<accession>A0AA41WZV7</accession>
<dbReference type="PROSITE" id="PS50109">
    <property type="entry name" value="HIS_KIN"/>
    <property type="match status" value="1"/>
</dbReference>
<evidence type="ECO:0000256" key="8">
    <source>
        <dbReference type="ARBA" id="ARBA00022777"/>
    </source>
</evidence>
<dbReference type="PANTHER" id="PTHR45436:SF14">
    <property type="entry name" value="SENSOR PROTEIN QSEC"/>
    <property type="match status" value="1"/>
</dbReference>
<evidence type="ECO:0000259" key="14">
    <source>
        <dbReference type="PROSITE" id="PS50109"/>
    </source>
</evidence>
<evidence type="ECO:0000256" key="13">
    <source>
        <dbReference type="SAM" id="Phobius"/>
    </source>
</evidence>
<reference evidence="15" key="1">
    <citation type="submission" date="2022-07" db="EMBL/GenBank/DDBJ databases">
        <title>Characterization of the Novel Bacterium Alteromonas immobilis LMIT006 and Alteromonas gregis LMIT007.</title>
        <authorList>
            <person name="Lin X."/>
        </authorList>
    </citation>
    <scope>NUCLEOTIDE SEQUENCE</scope>
    <source>
        <strain evidence="15">LMIT007</strain>
    </source>
</reference>
<comment type="caution">
    <text evidence="15">The sequence shown here is derived from an EMBL/GenBank/DDBJ whole genome shotgun (WGS) entry which is preliminary data.</text>
</comment>
<dbReference type="AlphaFoldDB" id="A0AA41WZV7"/>
<dbReference type="InterPro" id="IPR004358">
    <property type="entry name" value="Sig_transdc_His_kin-like_C"/>
</dbReference>
<dbReference type="RefSeq" id="WP_254101159.1">
    <property type="nucleotide sequence ID" value="NZ_JANATA010000016.1"/>
</dbReference>
<dbReference type="InterPro" id="IPR036890">
    <property type="entry name" value="HATPase_C_sf"/>
</dbReference>
<comment type="catalytic activity">
    <reaction evidence="1">
        <text>ATP + protein L-histidine = ADP + protein N-phospho-L-histidine.</text>
        <dbReference type="EC" id="2.7.13.3"/>
    </reaction>
</comment>
<evidence type="ECO:0000313" key="16">
    <source>
        <dbReference type="Proteomes" id="UP001165413"/>
    </source>
</evidence>
<evidence type="ECO:0000256" key="7">
    <source>
        <dbReference type="ARBA" id="ARBA00022741"/>
    </source>
</evidence>
<keyword evidence="11" id="KW-0902">Two-component regulatory system</keyword>
<dbReference type="Gene3D" id="3.30.565.10">
    <property type="entry name" value="Histidine kinase-like ATPase, C-terminal domain"/>
    <property type="match status" value="1"/>
</dbReference>
<proteinExistence type="predicted"/>
<evidence type="ECO:0000256" key="6">
    <source>
        <dbReference type="ARBA" id="ARBA00022692"/>
    </source>
</evidence>
<dbReference type="PRINTS" id="PR00344">
    <property type="entry name" value="BCTRLSENSOR"/>
</dbReference>
<dbReference type="InterPro" id="IPR003594">
    <property type="entry name" value="HATPase_dom"/>
</dbReference>
<dbReference type="Pfam" id="PF00512">
    <property type="entry name" value="HisKA"/>
    <property type="match status" value="1"/>
</dbReference>
<evidence type="ECO:0000256" key="4">
    <source>
        <dbReference type="ARBA" id="ARBA00022553"/>
    </source>
</evidence>
<keyword evidence="8" id="KW-0418">Kinase</keyword>
<evidence type="ECO:0000256" key="5">
    <source>
        <dbReference type="ARBA" id="ARBA00022679"/>
    </source>
</evidence>
<feature type="transmembrane region" description="Helical" evidence="13">
    <location>
        <begin position="21"/>
        <end position="38"/>
    </location>
</feature>
<dbReference type="Proteomes" id="UP001165413">
    <property type="component" value="Unassembled WGS sequence"/>
</dbReference>
<dbReference type="InterPro" id="IPR050428">
    <property type="entry name" value="TCS_sensor_his_kinase"/>
</dbReference>
<keyword evidence="12 13" id="KW-0472">Membrane</keyword>
<dbReference type="EC" id="2.7.13.3" evidence="3"/>
<dbReference type="CDD" id="cd00082">
    <property type="entry name" value="HisKA"/>
    <property type="match status" value="1"/>
</dbReference>